<name>A0A2P2MNU4_RHIMU</name>
<protein>
    <submittedName>
        <fullName evidence="1">Uncharacterized protein</fullName>
    </submittedName>
</protein>
<organism evidence="1">
    <name type="scientific">Rhizophora mucronata</name>
    <name type="common">Asiatic mangrove</name>
    <dbReference type="NCBI Taxonomy" id="61149"/>
    <lineage>
        <taxon>Eukaryota</taxon>
        <taxon>Viridiplantae</taxon>
        <taxon>Streptophyta</taxon>
        <taxon>Embryophyta</taxon>
        <taxon>Tracheophyta</taxon>
        <taxon>Spermatophyta</taxon>
        <taxon>Magnoliopsida</taxon>
        <taxon>eudicotyledons</taxon>
        <taxon>Gunneridae</taxon>
        <taxon>Pentapetalae</taxon>
        <taxon>rosids</taxon>
        <taxon>fabids</taxon>
        <taxon>Malpighiales</taxon>
        <taxon>Rhizophoraceae</taxon>
        <taxon>Rhizophora</taxon>
    </lineage>
</organism>
<accession>A0A2P2MNU4</accession>
<dbReference type="EMBL" id="GGEC01051381">
    <property type="protein sequence ID" value="MBX31865.1"/>
    <property type="molecule type" value="Transcribed_RNA"/>
</dbReference>
<dbReference type="AlphaFoldDB" id="A0A2P2MNU4"/>
<evidence type="ECO:0000313" key="1">
    <source>
        <dbReference type="EMBL" id="MBX31873.1"/>
    </source>
</evidence>
<sequence length="40" mass="4426">MFARTGAPNPIEESCRLSEMVFSRSIKAPPQIKSISFVSI</sequence>
<dbReference type="EMBL" id="GGEC01051389">
    <property type="protein sequence ID" value="MBX31873.1"/>
    <property type="molecule type" value="Transcribed_RNA"/>
</dbReference>
<proteinExistence type="predicted"/>
<dbReference type="EMBL" id="GGEC01051375">
    <property type="protein sequence ID" value="MBX31859.1"/>
    <property type="molecule type" value="Transcribed_RNA"/>
</dbReference>
<reference evidence="1" key="1">
    <citation type="submission" date="2018-02" db="EMBL/GenBank/DDBJ databases">
        <title>Rhizophora mucronata_Transcriptome.</title>
        <authorList>
            <person name="Meera S.P."/>
            <person name="Sreeshan A."/>
            <person name="Augustine A."/>
        </authorList>
    </citation>
    <scope>NUCLEOTIDE SEQUENCE</scope>
    <source>
        <tissue evidence="1">Leaf</tissue>
    </source>
</reference>